<keyword evidence="1" id="KW-0472">Membrane</keyword>
<keyword evidence="1" id="KW-0812">Transmembrane</keyword>
<protein>
    <recommendedName>
        <fullName evidence="3">Major facilitator superfamily (MFS) profile domain-containing protein</fullName>
    </recommendedName>
</protein>
<gene>
    <name evidence="2" type="ORF">METZ01_LOCUS497650</name>
</gene>
<dbReference type="Gene3D" id="1.20.1250.20">
    <property type="entry name" value="MFS general substrate transporter like domains"/>
    <property type="match status" value="1"/>
</dbReference>
<proteinExistence type="predicted"/>
<name>A0A383DJW7_9ZZZZ</name>
<dbReference type="SUPFAM" id="SSF103473">
    <property type="entry name" value="MFS general substrate transporter"/>
    <property type="match status" value="1"/>
</dbReference>
<keyword evidence="1" id="KW-1133">Transmembrane helix</keyword>
<organism evidence="2">
    <name type="scientific">marine metagenome</name>
    <dbReference type="NCBI Taxonomy" id="408172"/>
    <lineage>
        <taxon>unclassified sequences</taxon>
        <taxon>metagenomes</taxon>
        <taxon>ecological metagenomes</taxon>
    </lineage>
</organism>
<dbReference type="EMBL" id="UINC01217966">
    <property type="protein sequence ID" value="SVE44796.1"/>
    <property type="molecule type" value="Genomic_DNA"/>
</dbReference>
<dbReference type="AlphaFoldDB" id="A0A383DJW7"/>
<reference evidence="2" key="1">
    <citation type="submission" date="2018-05" db="EMBL/GenBank/DDBJ databases">
        <authorList>
            <person name="Lanie J.A."/>
            <person name="Ng W.-L."/>
            <person name="Kazmierczak K.M."/>
            <person name="Andrzejewski T.M."/>
            <person name="Davidsen T.M."/>
            <person name="Wayne K.J."/>
            <person name="Tettelin H."/>
            <person name="Glass J.I."/>
            <person name="Rusch D."/>
            <person name="Podicherti R."/>
            <person name="Tsui H.-C.T."/>
            <person name="Winkler M.E."/>
        </authorList>
    </citation>
    <scope>NUCLEOTIDE SEQUENCE</scope>
</reference>
<feature type="non-terminal residue" evidence="2">
    <location>
        <position position="1"/>
    </location>
</feature>
<sequence>SLGTIRGFTEPFVSFSQAVGALLSGLVFDLTGNYNYAFYTLSIVALMAILLTITTTVPIHQDNKKG</sequence>
<dbReference type="InterPro" id="IPR036259">
    <property type="entry name" value="MFS_trans_sf"/>
</dbReference>
<evidence type="ECO:0000313" key="2">
    <source>
        <dbReference type="EMBL" id="SVE44796.1"/>
    </source>
</evidence>
<accession>A0A383DJW7</accession>
<feature type="transmembrane region" description="Helical" evidence="1">
    <location>
        <begin position="36"/>
        <end position="59"/>
    </location>
</feature>
<evidence type="ECO:0008006" key="3">
    <source>
        <dbReference type="Google" id="ProtNLM"/>
    </source>
</evidence>
<evidence type="ECO:0000256" key="1">
    <source>
        <dbReference type="SAM" id="Phobius"/>
    </source>
</evidence>